<sequence>RANVYPTREFLAHGLGEGAVRGCRHCPSELETCAHIIGYCPAVQEARIKRHNILCSLLSKEAQGLGWVVYLEPHLRDKSNELFKPDLVLVKGIRAIVVDVTVRYESGLSTLSDAAAEKVGKYKHLVEEVRVLTSVSEIEFVSFPLGARGKWYNGNETLLIDLGLSSSRVKRIARVFSQRALLSSVDIIHIFASRARQM</sequence>
<reference evidence="1 2" key="1">
    <citation type="submission" date="2014-06" db="EMBL/GenBank/DDBJ databases">
        <title>Genome evolution of avian class.</title>
        <authorList>
            <person name="Zhang G."/>
            <person name="Li C."/>
        </authorList>
    </citation>
    <scope>NUCLEOTIDE SEQUENCE [LARGE SCALE GENOMIC DNA]</scope>
    <source>
        <strain evidence="1">BGI_N309</strain>
    </source>
</reference>
<name>A0A099ZS27_TINGU</name>
<dbReference type="EMBL" id="KL897602">
    <property type="protein sequence ID" value="KGL84596.1"/>
    <property type="molecule type" value="Genomic_DNA"/>
</dbReference>
<evidence type="ECO:0000313" key="1">
    <source>
        <dbReference type="EMBL" id="KGL84596.1"/>
    </source>
</evidence>
<feature type="non-terminal residue" evidence="1">
    <location>
        <position position="1"/>
    </location>
</feature>
<feature type="non-terminal residue" evidence="1">
    <location>
        <position position="198"/>
    </location>
</feature>
<gene>
    <name evidence="1" type="ORF">N309_09327</name>
</gene>
<accession>A0A099ZS27</accession>
<evidence type="ECO:0008006" key="3">
    <source>
        <dbReference type="Google" id="ProtNLM"/>
    </source>
</evidence>
<dbReference type="STRING" id="94827.A0A099ZS27"/>
<proteinExistence type="predicted"/>
<keyword evidence="2" id="KW-1185">Reference proteome</keyword>
<dbReference type="AlphaFoldDB" id="A0A099ZS27"/>
<evidence type="ECO:0000313" key="2">
    <source>
        <dbReference type="Proteomes" id="UP000053641"/>
    </source>
</evidence>
<protein>
    <recommendedName>
        <fullName evidence="3">Reverse transcriptase</fullName>
    </recommendedName>
</protein>
<dbReference type="Proteomes" id="UP000053641">
    <property type="component" value="Unassembled WGS sequence"/>
</dbReference>
<organism evidence="1 2">
    <name type="scientific">Tinamus guttatus</name>
    <name type="common">White-throated tinamou</name>
    <dbReference type="NCBI Taxonomy" id="94827"/>
    <lineage>
        <taxon>Eukaryota</taxon>
        <taxon>Metazoa</taxon>
        <taxon>Chordata</taxon>
        <taxon>Craniata</taxon>
        <taxon>Vertebrata</taxon>
        <taxon>Euteleostomi</taxon>
        <taxon>Archelosauria</taxon>
        <taxon>Archosauria</taxon>
        <taxon>Dinosauria</taxon>
        <taxon>Saurischia</taxon>
        <taxon>Theropoda</taxon>
        <taxon>Coelurosauria</taxon>
        <taxon>Aves</taxon>
        <taxon>Palaeognathae</taxon>
        <taxon>Tinamiformes</taxon>
        <taxon>Tinamidae</taxon>
        <taxon>Tinamus</taxon>
    </lineage>
</organism>